<comment type="caution">
    <text evidence="2">The sequence shown here is derived from an EMBL/GenBank/DDBJ whole genome shotgun (WGS) entry which is preliminary data.</text>
</comment>
<dbReference type="RefSeq" id="WP_101343130.1">
    <property type="nucleotide sequence ID" value="NZ_PJAI02000001.1"/>
</dbReference>
<keyword evidence="1" id="KW-0732">Signal</keyword>
<sequence length="251" mass="27539">MKKTILAASVAAMMCGTAQADTILGLYIGGQFWAADASGSFGEGSDNQAVFEFDDKQQGNFYVALEHPIPLIPNIKIASTTLDTVGGTQISSSFTFNNQTYSANSTLDTTLDASFIDYTLYYEVFDNDLFTFDFGLTARDLDAYIHVEKPQSSLESDLKVDGYIPMLYLNGIIGLPFTGFNVFAEGNFVSYSDQTVYDVQAGISYAVLDNLAVDLDINVGYRIVKMELDDIDNFYSDLTYDGFFAGAVVHF</sequence>
<dbReference type="Proteomes" id="UP000815846">
    <property type="component" value="Unassembled WGS sequence"/>
</dbReference>
<evidence type="ECO:0000256" key="1">
    <source>
        <dbReference type="SAM" id="SignalP"/>
    </source>
</evidence>
<dbReference type="EMBL" id="PJAI02000001">
    <property type="protein sequence ID" value="TYK66979.1"/>
    <property type="molecule type" value="Genomic_DNA"/>
</dbReference>
<name>A0ABY3N0H2_9GAMM</name>
<gene>
    <name evidence="2" type="ORF">CWS31_000075</name>
</gene>
<dbReference type="NCBIfam" id="TIGR04219">
    <property type="entry name" value="OMP_w_GlyGly"/>
    <property type="match status" value="1"/>
</dbReference>
<dbReference type="InterPro" id="IPR026387">
    <property type="entry name" value="OMP_w_GlyGly"/>
</dbReference>
<evidence type="ECO:0000313" key="2">
    <source>
        <dbReference type="EMBL" id="TYK66979.1"/>
    </source>
</evidence>
<feature type="signal peptide" evidence="1">
    <location>
        <begin position="1"/>
        <end position="20"/>
    </location>
</feature>
<organism evidence="2 3">
    <name type="scientific">Colwellia echini</name>
    <dbReference type="NCBI Taxonomy" id="1982103"/>
    <lineage>
        <taxon>Bacteria</taxon>
        <taxon>Pseudomonadati</taxon>
        <taxon>Pseudomonadota</taxon>
        <taxon>Gammaproteobacteria</taxon>
        <taxon>Alteromonadales</taxon>
        <taxon>Colwelliaceae</taxon>
        <taxon>Colwellia</taxon>
    </lineage>
</organism>
<reference evidence="2 3" key="1">
    <citation type="submission" date="2019-08" db="EMBL/GenBank/DDBJ databases">
        <title>Microbe sample from Colwellia echini.</title>
        <authorList>
            <person name="Christiansen L."/>
            <person name="Pathiraja D."/>
            <person name="Schultz-Johansen M."/>
            <person name="Choi I.-G."/>
            <person name="Stougaard P."/>
        </authorList>
    </citation>
    <scope>NUCLEOTIDE SEQUENCE [LARGE SCALE GENOMIC DNA]</scope>
    <source>
        <strain evidence="2 3">A3</strain>
    </source>
</reference>
<feature type="chain" id="PRO_5046288471" evidence="1">
    <location>
        <begin position="21"/>
        <end position="251"/>
    </location>
</feature>
<evidence type="ECO:0000313" key="3">
    <source>
        <dbReference type="Proteomes" id="UP000815846"/>
    </source>
</evidence>
<proteinExistence type="predicted"/>
<accession>A0ABY3N0H2</accession>
<protein>
    <submittedName>
        <fullName evidence="2">TIGR04219 family outer membrane beta-barrel protein</fullName>
    </submittedName>
</protein>
<keyword evidence="3" id="KW-1185">Reference proteome</keyword>